<protein>
    <submittedName>
        <fullName evidence="2">Uncharacterized protein</fullName>
    </submittedName>
</protein>
<feature type="transmembrane region" description="Helical" evidence="1">
    <location>
        <begin position="102"/>
        <end position="121"/>
    </location>
</feature>
<gene>
    <name evidence="2" type="ORF">Zmor_026499</name>
</gene>
<accession>A0AA38HVR5</accession>
<name>A0AA38HVR5_9CUCU</name>
<dbReference type="Proteomes" id="UP001168821">
    <property type="component" value="Unassembled WGS sequence"/>
</dbReference>
<reference evidence="2" key="1">
    <citation type="journal article" date="2023" name="G3 (Bethesda)">
        <title>Whole genome assemblies of Zophobas morio and Tenebrio molitor.</title>
        <authorList>
            <person name="Kaur S."/>
            <person name="Stinson S.A."/>
            <person name="diCenzo G.C."/>
        </authorList>
    </citation>
    <scope>NUCLEOTIDE SEQUENCE</scope>
    <source>
        <strain evidence="2">QUZm001</strain>
    </source>
</reference>
<organism evidence="2 3">
    <name type="scientific">Zophobas morio</name>
    <dbReference type="NCBI Taxonomy" id="2755281"/>
    <lineage>
        <taxon>Eukaryota</taxon>
        <taxon>Metazoa</taxon>
        <taxon>Ecdysozoa</taxon>
        <taxon>Arthropoda</taxon>
        <taxon>Hexapoda</taxon>
        <taxon>Insecta</taxon>
        <taxon>Pterygota</taxon>
        <taxon>Neoptera</taxon>
        <taxon>Endopterygota</taxon>
        <taxon>Coleoptera</taxon>
        <taxon>Polyphaga</taxon>
        <taxon>Cucujiformia</taxon>
        <taxon>Tenebrionidae</taxon>
        <taxon>Zophobas</taxon>
    </lineage>
</organism>
<comment type="caution">
    <text evidence="2">The sequence shown here is derived from an EMBL/GenBank/DDBJ whole genome shotgun (WGS) entry which is preliminary data.</text>
</comment>
<evidence type="ECO:0000256" key="1">
    <source>
        <dbReference type="SAM" id="Phobius"/>
    </source>
</evidence>
<dbReference type="AlphaFoldDB" id="A0AA38HVR5"/>
<dbReference type="EMBL" id="JALNTZ010000008">
    <property type="protein sequence ID" value="KAJ3643811.1"/>
    <property type="molecule type" value="Genomic_DNA"/>
</dbReference>
<evidence type="ECO:0000313" key="2">
    <source>
        <dbReference type="EMBL" id="KAJ3643811.1"/>
    </source>
</evidence>
<sequence length="131" mass="14262">MASVITPRKSLSNGIPRNCLVEDLDSSIVWKIKLHVNPVQLEKAIIGVRVRYSGAISDVSPLFLTTLISSSGGGFGARRTSLPDSIRSVNCNLMLPGKMLTVLLSVFSIFVIIHVACLATLKRIPRFIQKS</sequence>
<proteinExistence type="predicted"/>
<evidence type="ECO:0000313" key="3">
    <source>
        <dbReference type="Proteomes" id="UP001168821"/>
    </source>
</evidence>
<keyword evidence="1" id="KW-0812">Transmembrane</keyword>
<keyword evidence="3" id="KW-1185">Reference proteome</keyword>
<keyword evidence="1" id="KW-1133">Transmembrane helix</keyword>
<keyword evidence="1" id="KW-0472">Membrane</keyword>